<accession>A0ABR3CPN0</accession>
<feature type="transmembrane region" description="Helical" evidence="6">
    <location>
        <begin position="455"/>
        <end position="478"/>
    </location>
</feature>
<reference evidence="8 9" key="1">
    <citation type="submission" date="2024-02" db="EMBL/GenBank/DDBJ databases">
        <title>De novo assembly and annotation of 12 fungi associated with fruit tree decline syndrome in Ontario, Canada.</title>
        <authorList>
            <person name="Sulman M."/>
            <person name="Ellouze W."/>
            <person name="Ilyukhin E."/>
        </authorList>
    </citation>
    <scope>NUCLEOTIDE SEQUENCE [LARGE SCALE GENOMIC DNA]</scope>
    <source>
        <strain evidence="8 9">FDS-637</strain>
    </source>
</reference>
<feature type="transmembrane region" description="Helical" evidence="6">
    <location>
        <begin position="326"/>
        <end position="344"/>
    </location>
</feature>
<evidence type="ECO:0000256" key="2">
    <source>
        <dbReference type="ARBA" id="ARBA00022692"/>
    </source>
</evidence>
<dbReference type="InterPro" id="IPR011701">
    <property type="entry name" value="MFS"/>
</dbReference>
<feature type="transmembrane region" description="Helical" evidence="6">
    <location>
        <begin position="295"/>
        <end position="314"/>
    </location>
</feature>
<dbReference type="EMBL" id="JAJVCZ030000002">
    <property type="protein sequence ID" value="KAL0262603.1"/>
    <property type="molecule type" value="Genomic_DNA"/>
</dbReference>
<dbReference type="PANTHER" id="PTHR42718:SF1">
    <property type="entry name" value="LOW AFFINITY AMMONIUM TRANSPORTER"/>
    <property type="match status" value="1"/>
</dbReference>
<evidence type="ECO:0000259" key="7">
    <source>
        <dbReference type="PROSITE" id="PS50850"/>
    </source>
</evidence>
<organism evidence="8 9">
    <name type="scientific">Diplodia seriata</name>
    <dbReference type="NCBI Taxonomy" id="420778"/>
    <lineage>
        <taxon>Eukaryota</taxon>
        <taxon>Fungi</taxon>
        <taxon>Dikarya</taxon>
        <taxon>Ascomycota</taxon>
        <taxon>Pezizomycotina</taxon>
        <taxon>Dothideomycetes</taxon>
        <taxon>Dothideomycetes incertae sedis</taxon>
        <taxon>Botryosphaeriales</taxon>
        <taxon>Botryosphaeriaceae</taxon>
        <taxon>Diplodia</taxon>
    </lineage>
</organism>
<evidence type="ECO:0000256" key="3">
    <source>
        <dbReference type="ARBA" id="ARBA00022989"/>
    </source>
</evidence>
<dbReference type="PROSITE" id="PS50850">
    <property type="entry name" value="MFS"/>
    <property type="match status" value="1"/>
</dbReference>
<keyword evidence="4 6" id="KW-0472">Membrane</keyword>
<evidence type="ECO:0000256" key="4">
    <source>
        <dbReference type="ARBA" id="ARBA00023136"/>
    </source>
</evidence>
<name>A0ABR3CPN0_9PEZI</name>
<feature type="transmembrane region" description="Helical" evidence="6">
    <location>
        <begin position="132"/>
        <end position="150"/>
    </location>
</feature>
<feature type="domain" description="Major facilitator superfamily (MFS) profile" evidence="7">
    <location>
        <begin position="93"/>
        <end position="553"/>
    </location>
</feature>
<dbReference type="InterPro" id="IPR020846">
    <property type="entry name" value="MFS_dom"/>
</dbReference>
<feature type="transmembrane region" description="Helical" evidence="6">
    <location>
        <begin position="530"/>
        <end position="550"/>
    </location>
</feature>
<evidence type="ECO:0000313" key="9">
    <source>
        <dbReference type="Proteomes" id="UP001430584"/>
    </source>
</evidence>
<evidence type="ECO:0000256" key="6">
    <source>
        <dbReference type="SAM" id="Phobius"/>
    </source>
</evidence>
<evidence type="ECO:0000256" key="5">
    <source>
        <dbReference type="SAM" id="MobiDB-lite"/>
    </source>
</evidence>
<dbReference type="Pfam" id="PF07690">
    <property type="entry name" value="MFS_1"/>
    <property type="match status" value="1"/>
</dbReference>
<dbReference type="CDD" id="cd17476">
    <property type="entry name" value="MFS_Amf1_MDR_like"/>
    <property type="match status" value="1"/>
</dbReference>
<feature type="transmembrane region" description="Helical" evidence="6">
    <location>
        <begin position="427"/>
        <end position="449"/>
    </location>
</feature>
<feature type="transmembrane region" description="Helical" evidence="6">
    <location>
        <begin position="194"/>
        <end position="215"/>
    </location>
</feature>
<evidence type="ECO:0000313" key="8">
    <source>
        <dbReference type="EMBL" id="KAL0262603.1"/>
    </source>
</evidence>
<keyword evidence="3 6" id="KW-1133">Transmembrane helix</keyword>
<feature type="transmembrane region" description="Helical" evidence="6">
    <location>
        <begin position="162"/>
        <end position="182"/>
    </location>
</feature>
<dbReference type="SUPFAM" id="SSF103473">
    <property type="entry name" value="MFS general substrate transporter"/>
    <property type="match status" value="1"/>
</dbReference>
<comment type="subcellular location">
    <subcellularLocation>
        <location evidence="1">Membrane</location>
        <topology evidence="1">Multi-pass membrane protein</topology>
    </subcellularLocation>
</comment>
<dbReference type="RefSeq" id="XP_066635632.1">
    <property type="nucleotide sequence ID" value="XM_066773065.1"/>
</dbReference>
<dbReference type="PANTHER" id="PTHR42718">
    <property type="entry name" value="MAJOR FACILITATOR SUPERFAMILY MULTIDRUG TRANSPORTER MFSC"/>
    <property type="match status" value="1"/>
</dbReference>
<dbReference type="InterPro" id="IPR036259">
    <property type="entry name" value="MFS_trans_sf"/>
</dbReference>
<keyword evidence="2 6" id="KW-0812">Transmembrane</keyword>
<evidence type="ECO:0000256" key="1">
    <source>
        <dbReference type="ARBA" id="ARBA00004141"/>
    </source>
</evidence>
<dbReference type="Proteomes" id="UP001430584">
    <property type="component" value="Unassembled WGS sequence"/>
</dbReference>
<feature type="transmembrane region" description="Helical" evidence="6">
    <location>
        <begin position="490"/>
        <end position="510"/>
    </location>
</feature>
<feature type="transmembrane region" description="Helical" evidence="6">
    <location>
        <begin position="396"/>
        <end position="420"/>
    </location>
</feature>
<feature type="transmembrane region" description="Helical" evidence="6">
    <location>
        <begin position="256"/>
        <end position="274"/>
    </location>
</feature>
<feature type="region of interest" description="Disordered" evidence="5">
    <location>
        <begin position="1"/>
        <end position="60"/>
    </location>
</feature>
<dbReference type="Gene3D" id="1.20.1250.20">
    <property type="entry name" value="MFS general substrate transporter like domains"/>
    <property type="match status" value="2"/>
</dbReference>
<feature type="transmembrane region" description="Helical" evidence="6">
    <location>
        <begin position="93"/>
        <end position="112"/>
    </location>
</feature>
<comment type="caution">
    <text evidence="8">The sequence shown here is derived from an EMBL/GenBank/DDBJ whole genome shotgun (WGS) entry which is preliminary data.</text>
</comment>
<feature type="transmembrane region" description="Helical" evidence="6">
    <location>
        <begin position="364"/>
        <end position="384"/>
    </location>
</feature>
<sequence length="568" mass="60549">MAFSEDVEKATTLSAGQTASPTSPNSPSGLFSEKNSTDFSRPPSATSSSDTDDAANDDAAAAAAAAAAATRRKSLAPSAAPSTKPSMPLPKEILFITVVASAQLMTQAGMSQSMAPLHIMAKDFGDPSAGQLSWFTAAYSLTVGTFILIAGRLGDMYGHKPLFLLGWFWYSLWSLVAGLTVYSGNQVFLDVCRALQGAGPAILLPSSLAILGSTYPPGRRKEMVFSVYAATAPNGFIVGAAFSGVFAQFAWWPWTYWVASIVCFGYGVLAWFVVPADEEQEAHLDATGAPVKQTFDYLGAVTGVSGLVLFNVAWNQAPVVGWDEPYVIVLLVLGVLFFLAFILVEKKVQQPLVPINSLDAHVGFVLACMAFGWSSFGIWIYYFWQFTIVLQNNTPLSVVAQNLPCGISGACAAITVGFLLSRVKTAWLMLGSMVAFCCGNIILATLPVGRLFWKQVFWSVVITPWGMDMSFPAATIILSNHVPKRHQGIAASLVTTVVNYSISWGLGIAGTVEVHVNNGGENILAGYRGAWYSGIGLAGLGIIISLLFVLSSYRSEAKKNADQASQKS</sequence>
<keyword evidence="9" id="KW-1185">Reference proteome</keyword>
<protein>
    <recommendedName>
        <fullName evidence="7">Major facilitator superfamily (MFS) profile domain-containing protein</fullName>
    </recommendedName>
</protein>
<proteinExistence type="predicted"/>
<dbReference type="GeneID" id="92005656"/>
<feature type="compositionally biased region" description="Polar residues" evidence="5">
    <location>
        <begin position="11"/>
        <end position="39"/>
    </location>
</feature>
<feature type="transmembrane region" description="Helical" evidence="6">
    <location>
        <begin position="227"/>
        <end position="250"/>
    </location>
</feature>
<gene>
    <name evidence="8" type="ORF">SLS55_001571</name>
</gene>